<evidence type="ECO:0000256" key="4">
    <source>
        <dbReference type="ARBA" id="ARBA00022989"/>
    </source>
</evidence>
<dbReference type="InterPro" id="IPR039859">
    <property type="entry name" value="PFA4/ZDH16/20/ERF2-like"/>
</dbReference>
<dbReference type="Proteomes" id="UP000095287">
    <property type="component" value="Unplaced"/>
</dbReference>
<dbReference type="EC" id="2.3.1.225" evidence="7"/>
<keyword evidence="2 7" id="KW-0808">Transferase</keyword>
<dbReference type="AlphaFoldDB" id="A0A1I7ZUN3"/>
<dbReference type="GO" id="GO:0016020">
    <property type="term" value="C:membrane"/>
    <property type="evidence" value="ECO:0007669"/>
    <property type="project" value="UniProtKB-SubCell"/>
</dbReference>
<evidence type="ECO:0000256" key="7">
    <source>
        <dbReference type="RuleBase" id="RU079119"/>
    </source>
</evidence>
<comment type="similarity">
    <text evidence="7">Belongs to the DHHC palmitoyltransferase family.</text>
</comment>
<evidence type="ECO:0000256" key="5">
    <source>
        <dbReference type="ARBA" id="ARBA00023136"/>
    </source>
</evidence>
<keyword evidence="10" id="KW-1185">Reference proteome</keyword>
<accession>A0A1I7ZUN3</accession>
<feature type="transmembrane region" description="Helical" evidence="7">
    <location>
        <begin position="148"/>
        <end position="169"/>
    </location>
</feature>
<comment type="catalytic activity">
    <reaction evidence="7">
        <text>L-cysteinyl-[protein] + hexadecanoyl-CoA = S-hexadecanoyl-L-cysteinyl-[protein] + CoA</text>
        <dbReference type="Rhea" id="RHEA:36683"/>
        <dbReference type="Rhea" id="RHEA-COMP:10131"/>
        <dbReference type="Rhea" id="RHEA-COMP:11032"/>
        <dbReference type="ChEBI" id="CHEBI:29950"/>
        <dbReference type="ChEBI" id="CHEBI:57287"/>
        <dbReference type="ChEBI" id="CHEBI:57379"/>
        <dbReference type="ChEBI" id="CHEBI:74151"/>
        <dbReference type="EC" id="2.3.1.225"/>
    </reaction>
</comment>
<keyword evidence="8" id="KW-0732">Signal</keyword>
<comment type="domain">
    <text evidence="7">The DHHC domain is required for palmitoyltransferase activity.</text>
</comment>
<feature type="domain" description="Palmitoyltransferase DHHC" evidence="9">
    <location>
        <begin position="102"/>
        <end position="243"/>
    </location>
</feature>
<proteinExistence type="inferred from homology"/>
<protein>
    <recommendedName>
        <fullName evidence="7">Palmitoyltransferase</fullName>
        <ecNumber evidence="7">2.3.1.225</ecNumber>
    </recommendedName>
</protein>
<dbReference type="PANTHER" id="PTHR12246">
    <property type="entry name" value="PALMITOYLTRANSFERASE ZDHHC16"/>
    <property type="match status" value="1"/>
</dbReference>
<name>A0A1I7ZUN3_9BILA</name>
<evidence type="ECO:0000256" key="6">
    <source>
        <dbReference type="ARBA" id="ARBA00023315"/>
    </source>
</evidence>
<dbReference type="WBParaSite" id="L893_g29992.t1">
    <property type="protein sequence ID" value="L893_g29992.t1"/>
    <property type="gene ID" value="L893_g29992"/>
</dbReference>
<evidence type="ECO:0000256" key="3">
    <source>
        <dbReference type="ARBA" id="ARBA00022692"/>
    </source>
</evidence>
<comment type="subcellular location">
    <subcellularLocation>
        <location evidence="1">Membrane</location>
        <topology evidence="1">Multi-pass membrane protein</topology>
    </subcellularLocation>
</comment>
<evidence type="ECO:0000313" key="11">
    <source>
        <dbReference type="WBParaSite" id="L893_g29992.t1"/>
    </source>
</evidence>
<evidence type="ECO:0000313" key="10">
    <source>
        <dbReference type="Proteomes" id="UP000095287"/>
    </source>
</evidence>
<evidence type="ECO:0000256" key="2">
    <source>
        <dbReference type="ARBA" id="ARBA00022679"/>
    </source>
</evidence>
<reference evidence="11" key="1">
    <citation type="submission" date="2016-11" db="UniProtKB">
        <authorList>
            <consortium name="WormBaseParasite"/>
        </authorList>
    </citation>
    <scope>IDENTIFICATION</scope>
</reference>
<evidence type="ECO:0000256" key="1">
    <source>
        <dbReference type="ARBA" id="ARBA00004141"/>
    </source>
</evidence>
<keyword evidence="3 7" id="KW-0812">Transmembrane</keyword>
<keyword evidence="6 7" id="KW-0012">Acyltransferase</keyword>
<feature type="transmembrane region" description="Helical" evidence="7">
    <location>
        <begin position="181"/>
        <end position="197"/>
    </location>
</feature>
<dbReference type="PROSITE" id="PS50216">
    <property type="entry name" value="DHHC"/>
    <property type="match status" value="1"/>
</dbReference>
<dbReference type="InterPro" id="IPR001594">
    <property type="entry name" value="Palmitoyltrfase_DHHC"/>
</dbReference>
<organism evidence="10 11">
    <name type="scientific">Steinernema glaseri</name>
    <dbReference type="NCBI Taxonomy" id="37863"/>
    <lineage>
        <taxon>Eukaryota</taxon>
        <taxon>Metazoa</taxon>
        <taxon>Ecdysozoa</taxon>
        <taxon>Nematoda</taxon>
        <taxon>Chromadorea</taxon>
        <taxon>Rhabditida</taxon>
        <taxon>Tylenchina</taxon>
        <taxon>Panagrolaimomorpha</taxon>
        <taxon>Strongyloidoidea</taxon>
        <taxon>Steinernematidae</taxon>
        <taxon>Steinernema</taxon>
    </lineage>
</organism>
<sequence>MFYGWLNLLGMGYSLFMVVALAAVNVLETCPALYDDCDTCPALYDDCDVPIFNATIIVFQICANLFLIQYSMRINRVSYWTLNSASLLPRTSSPLQPHDDNSGRFCDECGINAPRRSHHCPLCRVCVLRCDHHCFMTGACIGIANQRYFVVFLFWVCIGAAYGITYMLAYMNRFIAPNSPYGYATYLAPFACIQWLIGNLTGFQVFMSVLLCIAISATTAAVAFLAAQMFYISRGYTMFDYHNYRTKHNLEGDGKNLSERLALVFGRNWLLNFVFPQFWNPNVLTAEIAQNIFRVTSKDV</sequence>
<keyword evidence="5 7" id="KW-0472">Membrane</keyword>
<dbReference type="GO" id="GO:0019706">
    <property type="term" value="F:protein-cysteine S-palmitoyltransferase activity"/>
    <property type="evidence" value="ECO:0007669"/>
    <property type="project" value="UniProtKB-EC"/>
</dbReference>
<feature type="transmembrane region" description="Helical" evidence="7">
    <location>
        <begin position="203"/>
        <end position="227"/>
    </location>
</feature>
<keyword evidence="4 7" id="KW-1133">Transmembrane helix</keyword>
<dbReference type="Pfam" id="PF01529">
    <property type="entry name" value="DHHC"/>
    <property type="match status" value="1"/>
</dbReference>
<evidence type="ECO:0000259" key="9">
    <source>
        <dbReference type="Pfam" id="PF01529"/>
    </source>
</evidence>
<feature type="chain" id="PRO_5009313953" description="Palmitoyltransferase" evidence="8">
    <location>
        <begin position="23"/>
        <end position="300"/>
    </location>
</feature>
<evidence type="ECO:0000256" key="8">
    <source>
        <dbReference type="SAM" id="SignalP"/>
    </source>
</evidence>
<feature type="signal peptide" evidence="8">
    <location>
        <begin position="1"/>
        <end position="22"/>
    </location>
</feature>